<evidence type="ECO:0000256" key="2">
    <source>
        <dbReference type="ARBA" id="ARBA00022618"/>
    </source>
</evidence>
<dbReference type="InterPro" id="IPR024790">
    <property type="entry name" value="APC4_long_dom"/>
</dbReference>
<feature type="region of interest" description="Disordered" evidence="6">
    <location>
        <begin position="837"/>
        <end position="869"/>
    </location>
</feature>
<sequence length="869" mass="96804">MASSTLSPDHHLPQLLTVAEKILPAKCKPKTLAYCPTMDLVALAADDKQLHVFRLNGQRVFGGSFAGEEYLDEGAGGEKGEEKGEKDVVLISVLTITGLLLAVAYADDKMRIISSYSGRTVHQYFARQQRLGEDTTSGPQRHSRITCLGWGINFTDSKAAERQLHNADGPVRVEDLFAPDTHPSKAKSLLRADLPRELALLDIESSLPKLSTLPATGSDEDVFSSRSSLDTIFHAMNRDSSDSVDVLVVGFDDGTVHLRIFDSFEIGSFQILSAAEKANACDILLHASHPMSSTHALLVVDHSEQSQKSTRLLTLDLRFITKSGRYLSLLASKTTQLQNLLRYISQAQWQIQLEWKNAQDLPARFMRSANEDLHRKCHCDFVTAAYHLVVTGDCFEPLKEFLVEVVGERGHKRWEKAVSTGYENVRRLTHECLLPALERCGVILSRLMGISKFHKLSHVLGLETRDLRMVADTVDCLHLLAHKVLIYSSQELREFLAFAKWLRHEIDVQTAEPMSQTLEELMEKSDMIDHGPTLCYIQGALTNSILQHFIQPPPGMMGMGVFRPPPTAPTPWVAAGRDHTFYETYKVMLAQLEKQVSGWYDGPQVDLPKLHDLTGRLGLQCDQVFGQIALAQRRGILHRCPLVLHPDTDQKVMDIVMQFTNSDGKVPCSVYVAAKSRTTQYIFSIYRVTLACINGVSSMKEALIAPLSVQKGEIRQIQFVEDHTVMVLWSDEVGRCFLLNIALNPSTFPDASADAELVGTFSPTYAPFDSSRAGSLEPLQSNILDLSLDSVHADLVLHAFPFPGPKARPIWFTVNGRKERRAVCVLYEDGEQYDVLDLDSRTPDEEEEDDLTAGANWNDDERAADPASV</sequence>
<dbReference type="SUPFAM" id="SSF50978">
    <property type="entry name" value="WD40 repeat-like"/>
    <property type="match status" value="1"/>
</dbReference>
<protein>
    <recommendedName>
        <fullName evidence="1">Anaphase-promoting complex subunit 4</fullName>
    </recommendedName>
</protein>
<accession>A0A232LYA9</accession>
<dbReference type="InterPro" id="IPR024977">
    <property type="entry name" value="Apc4-like_WD40_dom"/>
</dbReference>
<dbReference type="PANTHER" id="PTHR13260:SF0">
    <property type="entry name" value="ANAPHASE-PROMOTING COMPLEX SUBUNIT 4"/>
    <property type="match status" value="1"/>
</dbReference>
<dbReference type="GO" id="GO:0051301">
    <property type="term" value="P:cell division"/>
    <property type="evidence" value="ECO:0007669"/>
    <property type="project" value="UniProtKB-KW"/>
</dbReference>
<gene>
    <name evidence="9" type="ORF">Egran_03088</name>
</gene>
<reference evidence="9 10" key="1">
    <citation type="journal article" date="2015" name="Environ. Microbiol.">
        <title>Metagenome sequence of Elaphomyces granulatus from sporocarp tissue reveals Ascomycota ectomycorrhizal fingerprints of genome expansion and a Proteobacteria-rich microbiome.</title>
        <authorList>
            <person name="Quandt C.A."/>
            <person name="Kohler A."/>
            <person name="Hesse C.N."/>
            <person name="Sharpton T.J."/>
            <person name="Martin F."/>
            <person name="Spatafora J.W."/>
        </authorList>
    </citation>
    <scope>NUCLEOTIDE SEQUENCE [LARGE SCALE GENOMIC DNA]</scope>
    <source>
        <strain evidence="9 10">OSC145934</strain>
    </source>
</reference>
<proteinExistence type="predicted"/>
<dbReference type="AlphaFoldDB" id="A0A232LYA9"/>
<keyword evidence="4" id="KW-0833">Ubl conjugation pathway</keyword>
<evidence type="ECO:0000256" key="3">
    <source>
        <dbReference type="ARBA" id="ARBA00022776"/>
    </source>
</evidence>
<comment type="caution">
    <text evidence="9">The sequence shown here is derived from an EMBL/GenBank/DDBJ whole genome shotgun (WGS) entry which is preliminary data.</text>
</comment>
<feature type="domain" description="Anaphase-promoting complex subunit 4 long" evidence="8">
    <location>
        <begin position="312"/>
        <end position="511"/>
    </location>
</feature>
<evidence type="ECO:0000256" key="1">
    <source>
        <dbReference type="ARBA" id="ARBA00016067"/>
    </source>
</evidence>
<evidence type="ECO:0000313" key="9">
    <source>
        <dbReference type="EMBL" id="OXV09151.1"/>
    </source>
</evidence>
<dbReference type="GO" id="GO:0005680">
    <property type="term" value="C:anaphase-promoting complex"/>
    <property type="evidence" value="ECO:0007669"/>
    <property type="project" value="InterPro"/>
</dbReference>
<keyword evidence="5" id="KW-0131">Cell cycle</keyword>
<dbReference type="Proteomes" id="UP000243515">
    <property type="component" value="Unassembled WGS sequence"/>
</dbReference>
<keyword evidence="10" id="KW-1185">Reference proteome</keyword>
<feature type="domain" description="Anaphase-promoting complex subunit 4-like WD40" evidence="7">
    <location>
        <begin position="32"/>
        <end position="152"/>
    </location>
</feature>
<dbReference type="GO" id="GO:0034399">
    <property type="term" value="C:nuclear periphery"/>
    <property type="evidence" value="ECO:0007669"/>
    <property type="project" value="TreeGrafter"/>
</dbReference>
<dbReference type="PANTHER" id="PTHR13260">
    <property type="entry name" value="ANAPHASE PROMOTING COMPLEX SUBUNIT 4 APC4"/>
    <property type="match status" value="1"/>
</dbReference>
<dbReference type="OrthoDB" id="2110451at2759"/>
<dbReference type="InterPro" id="IPR024789">
    <property type="entry name" value="APC4"/>
</dbReference>
<name>A0A232LYA9_9EURO</name>
<evidence type="ECO:0000256" key="4">
    <source>
        <dbReference type="ARBA" id="ARBA00022786"/>
    </source>
</evidence>
<dbReference type="Pfam" id="PF12896">
    <property type="entry name" value="ANAPC4"/>
    <property type="match status" value="1"/>
</dbReference>
<dbReference type="GO" id="GO:0031145">
    <property type="term" value="P:anaphase-promoting complex-dependent catabolic process"/>
    <property type="evidence" value="ECO:0007669"/>
    <property type="project" value="InterPro"/>
</dbReference>
<evidence type="ECO:0000256" key="5">
    <source>
        <dbReference type="ARBA" id="ARBA00023306"/>
    </source>
</evidence>
<dbReference type="InterPro" id="IPR036322">
    <property type="entry name" value="WD40_repeat_dom_sf"/>
</dbReference>
<evidence type="ECO:0000259" key="7">
    <source>
        <dbReference type="Pfam" id="PF12894"/>
    </source>
</evidence>
<feature type="compositionally biased region" description="Basic and acidic residues" evidence="6">
    <location>
        <begin position="859"/>
        <end position="869"/>
    </location>
</feature>
<dbReference type="Pfam" id="PF12894">
    <property type="entry name" value="ANAPC4_WD40"/>
    <property type="match status" value="1"/>
</dbReference>
<organism evidence="9 10">
    <name type="scientific">Elaphomyces granulatus</name>
    <dbReference type="NCBI Taxonomy" id="519963"/>
    <lineage>
        <taxon>Eukaryota</taxon>
        <taxon>Fungi</taxon>
        <taxon>Dikarya</taxon>
        <taxon>Ascomycota</taxon>
        <taxon>Pezizomycotina</taxon>
        <taxon>Eurotiomycetes</taxon>
        <taxon>Eurotiomycetidae</taxon>
        <taxon>Eurotiales</taxon>
        <taxon>Elaphomycetaceae</taxon>
        <taxon>Elaphomyces</taxon>
    </lineage>
</organism>
<evidence type="ECO:0000256" key="6">
    <source>
        <dbReference type="SAM" id="MobiDB-lite"/>
    </source>
</evidence>
<dbReference type="EMBL" id="NPHW01003688">
    <property type="protein sequence ID" value="OXV09151.1"/>
    <property type="molecule type" value="Genomic_DNA"/>
</dbReference>
<evidence type="ECO:0000259" key="8">
    <source>
        <dbReference type="Pfam" id="PF12896"/>
    </source>
</evidence>
<evidence type="ECO:0000313" key="10">
    <source>
        <dbReference type="Proteomes" id="UP000243515"/>
    </source>
</evidence>
<keyword evidence="3" id="KW-0498">Mitosis</keyword>
<dbReference type="GO" id="GO:0070979">
    <property type="term" value="P:protein K11-linked ubiquitination"/>
    <property type="evidence" value="ECO:0007669"/>
    <property type="project" value="TreeGrafter"/>
</dbReference>
<keyword evidence="2" id="KW-0132">Cell division</keyword>